<feature type="domain" description="MgtC/SapB/SrpB/YhiD N-terminal" evidence="8">
    <location>
        <begin position="1"/>
        <end position="119"/>
    </location>
</feature>
<dbReference type="PANTHER" id="PTHR33778:SF1">
    <property type="entry name" value="MAGNESIUM TRANSPORTER YHID-RELATED"/>
    <property type="match status" value="1"/>
</dbReference>
<dbReference type="PANTHER" id="PTHR33778">
    <property type="entry name" value="PROTEIN MGTC"/>
    <property type="match status" value="1"/>
</dbReference>
<evidence type="ECO:0000259" key="8">
    <source>
        <dbReference type="Pfam" id="PF02308"/>
    </source>
</evidence>
<accession>A0A1G2G4W2</accession>
<keyword evidence="6 7" id="KW-0472">Membrane</keyword>
<evidence type="ECO:0000256" key="7">
    <source>
        <dbReference type="SAM" id="Phobius"/>
    </source>
</evidence>
<evidence type="ECO:0000313" key="10">
    <source>
        <dbReference type="Proteomes" id="UP000177785"/>
    </source>
</evidence>
<protein>
    <recommendedName>
        <fullName evidence="8">MgtC/SapB/SrpB/YhiD N-terminal domain-containing protein</fullName>
    </recommendedName>
</protein>
<reference evidence="9 10" key="1">
    <citation type="journal article" date="2016" name="Nat. Commun.">
        <title>Thousands of microbial genomes shed light on interconnected biogeochemical processes in an aquifer system.</title>
        <authorList>
            <person name="Anantharaman K."/>
            <person name="Brown C.T."/>
            <person name="Hug L.A."/>
            <person name="Sharon I."/>
            <person name="Castelle C.J."/>
            <person name="Probst A.J."/>
            <person name="Thomas B.C."/>
            <person name="Singh A."/>
            <person name="Wilkins M.J."/>
            <person name="Karaoz U."/>
            <person name="Brodie E.L."/>
            <person name="Williams K.H."/>
            <person name="Hubbard S.S."/>
            <person name="Banfield J.F."/>
        </authorList>
    </citation>
    <scope>NUCLEOTIDE SEQUENCE [LARGE SCALE GENOMIC DNA]</scope>
</reference>
<dbReference type="InterPro" id="IPR049177">
    <property type="entry name" value="MgtC_SapB_SrpB_YhiD_N"/>
</dbReference>
<feature type="transmembrane region" description="Helical" evidence="7">
    <location>
        <begin position="48"/>
        <end position="69"/>
    </location>
</feature>
<proteinExistence type="inferred from homology"/>
<dbReference type="InterPro" id="IPR003416">
    <property type="entry name" value="MgtC/SapB/SrpB/YhiD_fam"/>
</dbReference>
<organism evidence="9 10">
    <name type="scientific">Candidatus Ryanbacteria bacterium RIFCSPHIGHO2_01_FULL_48_27</name>
    <dbReference type="NCBI Taxonomy" id="1802115"/>
    <lineage>
        <taxon>Bacteria</taxon>
        <taxon>Candidatus Ryaniibacteriota</taxon>
    </lineage>
</organism>
<dbReference type="PRINTS" id="PR01837">
    <property type="entry name" value="MGTCSAPBPROT"/>
</dbReference>
<keyword evidence="4 7" id="KW-0812">Transmembrane</keyword>
<evidence type="ECO:0000256" key="5">
    <source>
        <dbReference type="ARBA" id="ARBA00022989"/>
    </source>
</evidence>
<evidence type="ECO:0000313" key="9">
    <source>
        <dbReference type="EMBL" id="OGZ44961.1"/>
    </source>
</evidence>
<comment type="caution">
    <text evidence="9">The sequence shown here is derived from an EMBL/GenBank/DDBJ whole genome shotgun (WGS) entry which is preliminary data.</text>
</comment>
<dbReference type="STRING" id="1802115.A2756_03790"/>
<evidence type="ECO:0000256" key="3">
    <source>
        <dbReference type="ARBA" id="ARBA00022475"/>
    </source>
</evidence>
<comment type="subcellular location">
    <subcellularLocation>
        <location evidence="1">Cell membrane</location>
        <topology evidence="1">Multi-pass membrane protein</topology>
    </subcellularLocation>
</comment>
<evidence type="ECO:0000256" key="6">
    <source>
        <dbReference type="ARBA" id="ARBA00023136"/>
    </source>
</evidence>
<comment type="similarity">
    <text evidence="2">Belongs to the MgtC/SapB family.</text>
</comment>
<dbReference type="Pfam" id="PF02308">
    <property type="entry name" value="MgtC"/>
    <property type="match status" value="1"/>
</dbReference>
<keyword evidence="3" id="KW-1003">Cell membrane</keyword>
<evidence type="ECO:0000256" key="2">
    <source>
        <dbReference type="ARBA" id="ARBA00009298"/>
    </source>
</evidence>
<feature type="transmembrane region" description="Helical" evidence="7">
    <location>
        <begin position="21"/>
        <end position="42"/>
    </location>
</feature>
<evidence type="ECO:0000256" key="1">
    <source>
        <dbReference type="ARBA" id="ARBA00004651"/>
    </source>
</evidence>
<gene>
    <name evidence="9" type="ORF">A2756_03790</name>
</gene>
<keyword evidence="5 7" id="KW-1133">Transmembrane helix</keyword>
<dbReference type="EMBL" id="MHNL01000011">
    <property type="protein sequence ID" value="OGZ44961.1"/>
    <property type="molecule type" value="Genomic_DNA"/>
</dbReference>
<name>A0A1G2G4W2_9BACT</name>
<sequence>MLVGVEREHRRKAAGLRTYTLVCLGAALFTILSVDGFSRFAFRDSFDPARIAAQVVVGIGFIAGGLIILHDNRIQGLTTAAGLWTVSAIGMAVGLEFYTVAIFTTLLTLSIMWVLRRVEAGIPREDIAEVIQIEK</sequence>
<dbReference type="GO" id="GO:0005886">
    <property type="term" value="C:plasma membrane"/>
    <property type="evidence" value="ECO:0007669"/>
    <property type="project" value="UniProtKB-SubCell"/>
</dbReference>
<dbReference type="AlphaFoldDB" id="A0A1G2G4W2"/>
<dbReference type="Proteomes" id="UP000177785">
    <property type="component" value="Unassembled WGS sequence"/>
</dbReference>
<evidence type="ECO:0000256" key="4">
    <source>
        <dbReference type="ARBA" id="ARBA00022692"/>
    </source>
</evidence>